<accession>A0A395LUR0</accession>
<sequence length="72" mass="7541">MNLRLAFALMIGLGLAMVVFLLMTLALSAVRGAEFLTPTALSVLGLGCMLVAARPAWAIAKRLAPASPSDRE</sequence>
<organism evidence="2 3">
    <name type="scientific">Alteriqipengyuania lutimaris</name>
    <dbReference type="NCBI Taxonomy" id="1538146"/>
    <lineage>
        <taxon>Bacteria</taxon>
        <taxon>Pseudomonadati</taxon>
        <taxon>Pseudomonadota</taxon>
        <taxon>Alphaproteobacteria</taxon>
        <taxon>Sphingomonadales</taxon>
        <taxon>Erythrobacteraceae</taxon>
        <taxon>Alteriqipengyuania</taxon>
    </lineage>
</organism>
<evidence type="ECO:0000256" key="1">
    <source>
        <dbReference type="SAM" id="Phobius"/>
    </source>
</evidence>
<keyword evidence="1" id="KW-1133">Transmembrane helix</keyword>
<dbReference type="RefSeq" id="WP_115492384.1">
    <property type="nucleotide sequence ID" value="NZ_JACHWW010000001.1"/>
</dbReference>
<protein>
    <submittedName>
        <fullName evidence="2">Uncharacterized protein</fullName>
    </submittedName>
</protein>
<dbReference type="Proteomes" id="UP000254101">
    <property type="component" value="Unassembled WGS sequence"/>
</dbReference>
<gene>
    <name evidence="2" type="ORF">DL238_11475</name>
</gene>
<dbReference type="OrthoDB" id="9969665at2"/>
<keyword evidence="3" id="KW-1185">Reference proteome</keyword>
<evidence type="ECO:0000313" key="3">
    <source>
        <dbReference type="Proteomes" id="UP000254101"/>
    </source>
</evidence>
<keyword evidence="1" id="KW-0472">Membrane</keyword>
<evidence type="ECO:0000313" key="2">
    <source>
        <dbReference type="EMBL" id="RDS78160.1"/>
    </source>
</evidence>
<keyword evidence="1" id="KW-0812">Transmembrane</keyword>
<feature type="transmembrane region" description="Helical" evidence="1">
    <location>
        <begin position="35"/>
        <end position="53"/>
    </location>
</feature>
<dbReference type="AlphaFoldDB" id="A0A395LUR0"/>
<proteinExistence type="predicted"/>
<reference evidence="2 3" key="1">
    <citation type="submission" date="2018-07" db="EMBL/GenBank/DDBJ databases">
        <title>Erythrobacter nanhaiensis sp. nov., a novel member of the genus Erythrobacter isolated from the South China Sea.</title>
        <authorList>
            <person name="Chen X."/>
            <person name="Liu J."/>
        </authorList>
    </citation>
    <scope>NUCLEOTIDE SEQUENCE [LARGE SCALE GENOMIC DNA]</scope>
    <source>
        <strain evidence="2 3">S-5</strain>
    </source>
</reference>
<comment type="caution">
    <text evidence="2">The sequence shown here is derived from an EMBL/GenBank/DDBJ whole genome shotgun (WGS) entry which is preliminary data.</text>
</comment>
<dbReference type="EMBL" id="QRBB01000001">
    <property type="protein sequence ID" value="RDS78160.1"/>
    <property type="molecule type" value="Genomic_DNA"/>
</dbReference>
<name>A0A395LUR0_9SPHN</name>
<feature type="transmembrane region" description="Helical" evidence="1">
    <location>
        <begin position="7"/>
        <end position="29"/>
    </location>
</feature>